<dbReference type="KEGG" id="mmao:MMOS7_02560"/>
<feature type="transmembrane region" description="Helical" evidence="1">
    <location>
        <begin position="67"/>
        <end position="86"/>
    </location>
</feature>
<keyword evidence="1" id="KW-0812">Transmembrane</keyword>
<evidence type="ECO:0000313" key="3">
    <source>
        <dbReference type="Proteomes" id="UP000263689"/>
    </source>
</evidence>
<dbReference type="AlphaFoldDB" id="A0A2Z5PF39"/>
<dbReference type="GeneID" id="10981653"/>
<proteinExistence type="predicted"/>
<reference evidence="2 3" key="1">
    <citation type="submission" date="2009-06" db="EMBL/GenBank/DDBJ databases">
        <title>Molecular Evidence for Microbiologically Influenced Corrosion from genome of Methanogen.</title>
        <authorList>
            <person name="Ito N."/>
            <person name="Tsurumaru H."/>
            <person name="Shimizu A."/>
            <person name="Harada T."/>
            <person name="Hosoyama A."/>
            <person name="Horikawa H."/>
            <person name="Wakai S."/>
            <person name="Sasaki K."/>
            <person name="Nishijima K."/>
            <person name="Ataku H."/>
            <person name="Yamazaki J."/>
            <person name="Mise M."/>
            <person name="Yamazaki S."/>
            <person name="Tanikawa S."/>
            <person name="Harayama S."/>
            <person name="Fujita N."/>
        </authorList>
    </citation>
    <scope>NUCLEOTIDE SEQUENCE [LARGE SCALE GENOMIC DNA]</scope>
    <source>
        <strain evidence="3">OS7 ( NBRC 103642)</strain>
    </source>
</reference>
<name>A0A2Z5PF39_METMI</name>
<gene>
    <name evidence="2" type="ORF">MMOS7_02560</name>
</gene>
<feature type="transmembrane region" description="Helical" evidence="1">
    <location>
        <begin position="32"/>
        <end position="55"/>
    </location>
</feature>
<dbReference type="InterPro" id="IPR043941">
    <property type="entry name" value="EMC6-arch"/>
</dbReference>
<feature type="transmembrane region" description="Helical" evidence="1">
    <location>
        <begin position="7"/>
        <end position="26"/>
    </location>
</feature>
<keyword evidence="1" id="KW-0472">Membrane</keyword>
<sequence length="92" mass="10489">MKLDAKVSIFHAIFGAAFGYLTNYVYMFGLGMFSGVASFVFMLITLVITGNLASMIFGRESMNQKEWMGSGVVPFFFIWLVFWIMTYNGVFY</sequence>
<dbReference type="Proteomes" id="UP000263689">
    <property type="component" value="Chromosome"/>
</dbReference>
<dbReference type="Pfam" id="PF19094">
    <property type="entry name" value="EMC6_arch"/>
    <property type="match status" value="1"/>
</dbReference>
<accession>A0A2Z5PF39</accession>
<dbReference type="RefSeq" id="WP_011170167.1">
    <property type="nucleotide sequence ID" value="NZ_AP011528.1"/>
</dbReference>
<dbReference type="EMBL" id="AP011528">
    <property type="protein sequence ID" value="BAP62342.1"/>
    <property type="molecule type" value="Genomic_DNA"/>
</dbReference>
<evidence type="ECO:0000313" key="2">
    <source>
        <dbReference type="EMBL" id="BAP62342.1"/>
    </source>
</evidence>
<organism evidence="2 3">
    <name type="scientific">Methanococcus maripaludis OS7</name>
    <dbReference type="NCBI Taxonomy" id="637915"/>
    <lineage>
        <taxon>Archaea</taxon>
        <taxon>Methanobacteriati</taxon>
        <taxon>Methanobacteriota</taxon>
        <taxon>Methanomada group</taxon>
        <taxon>Methanococci</taxon>
        <taxon>Methanococcales</taxon>
        <taxon>Methanococcaceae</taxon>
        <taxon>Methanococcus</taxon>
    </lineage>
</organism>
<protein>
    <submittedName>
        <fullName evidence="2">Uncharacterized protein</fullName>
    </submittedName>
</protein>
<evidence type="ECO:0000256" key="1">
    <source>
        <dbReference type="SAM" id="Phobius"/>
    </source>
</evidence>
<keyword evidence="1" id="KW-1133">Transmembrane helix</keyword>